<feature type="transmembrane region" description="Helical" evidence="1">
    <location>
        <begin position="68"/>
        <end position="89"/>
    </location>
</feature>
<name>A0A080LYW7_9PROT</name>
<organism evidence="2 3">
    <name type="scientific">Candidatus Accumulibacter phosphatis</name>
    <dbReference type="NCBI Taxonomy" id="327160"/>
    <lineage>
        <taxon>Bacteria</taxon>
        <taxon>Pseudomonadati</taxon>
        <taxon>Pseudomonadota</taxon>
        <taxon>Betaproteobacteria</taxon>
        <taxon>Candidatus Accumulibacter</taxon>
    </lineage>
</organism>
<dbReference type="Proteomes" id="UP000020077">
    <property type="component" value="Unassembled WGS sequence"/>
</dbReference>
<feature type="transmembrane region" description="Helical" evidence="1">
    <location>
        <begin position="96"/>
        <end position="124"/>
    </location>
</feature>
<dbReference type="AlphaFoldDB" id="A0A080LYW7"/>
<comment type="caution">
    <text evidence="2">The sequence shown here is derived from an EMBL/GenBank/DDBJ whole genome shotgun (WGS) entry which is preliminary data.</text>
</comment>
<accession>A0A080LYW7</accession>
<gene>
    <name evidence="2" type="ORF">AW09_000595</name>
</gene>
<keyword evidence="1" id="KW-1133">Transmembrane helix</keyword>
<keyword evidence="1" id="KW-0472">Membrane</keyword>
<sequence>MASDAGEMPPLSLPSATLVMRSISSSALESSRWRSPRRRDKAACGGVAAVAAGVVAAFAPALRFVATLPAGPVVAGVSALADWVCRVALGRRLLAAVLPASAVGGMLLAAASLAAASLVAAVVAELGAGFLRLVAPALVRRLATGLLLAPVTEGPVGRLVDGLSSLASASVEDSRVFSGFSLMGFLPMSGGASESRGREALRRKRKC</sequence>
<evidence type="ECO:0000313" key="2">
    <source>
        <dbReference type="EMBL" id="KFB74122.1"/>
    </source>
</evidence>
<protein>
    <submittedName>
        <fullName evidence="2">Uncharacterized protein</fullName>
    </submittedName>
</protein>
<feature type="transmembrane region" description="Helical" evidence="1">
    <location>
        <begin position="42"/>
        <end position="62"/>
    </location>
</feature>
<reference evidence="2 3" key="1">
    <citation type="submission" date="2014-02" db="EMBL/GenBank/DDBJ databases">
        <title>Expanding our view of genomic diversity in Candidatus Accumulibacter clades.</title>
        <authorList>
            <person name="Skennerton C.T."/>
            <person name="Barr J.J."/>
            <person name="Slater F.R."/>
            <person name="Bond P.L."/>
            <person name="Tyson G.W."/>
        </authorList>
    </citation>
    <scope>NUCLEOTIDE SEQUENCE [LARGE SCALE GENOMIC DNA]</scope>
    <source>
        <strain evidence="3">BA-91</strain>
    </source>
</reference>
<keyword evidence="1" id="KW-0812">Transmembrane</keyword>
<proteinExistence type="predicted"/>
<evidence type="ECO:0000256" key="1">
    <source>
        <dbReference type="SAM" id="Phobius"/>
    </source>
</evidence>
<dbReference type="EMBL" id="JDVG02000094">
    <property type="protein sequence ID" value="KFB74122.1"/>
    <property type="molecule type" value="Genomic_DNA"/>
</dbReference>
<evidence type="ECO:0000313" key="3">
    <source>
        <dbReference type="Proteomes" id="UP000020077"/>
    </source>
</evidence>